<keyword evidence="3" id="KW-0472">Membrane</keyword>
<name>Q6SFM2_9BACT</name>
<dbReference type="GO" id="GO:0009279">
    <property type="term" value="C:cell outer membrane"/>
    <property type="evidence" value="ECO:0007669"/>
    <property type="project" value="UniProtKB-SubCell"/>
</dbReference>
<reference evidence="8" key="1">
    <citation type="submission" date="2003-11" db="EMBL/GenBank/DDBJ databases">
        <authorList>
            <person name="Heidelberg J.F."/>
            <person name="Eisen J.A."/>
            <person name="Nelson W.C."/>
            <person name="DeLong E.F."/>
        </authorList>
    </citation>
    <scope>NUCLEOTIDE SEQUENCE</scope>
</reference>
<reference evidence="8" key="2">
    <citation type="submission" date="2003-12" db="EMBL/GenBank/DDBJ databases">
        <title>Monterey Bay Coastal Ocean Microbial Observatory environmental clone sequencing.</title>
        <authorList>
            <person name="DeLong E.F."/>
        </authorList>
    </citation>
    <scope>NUCLEOTIDE SEQUENCE</scope>
</reference>
<dbReference type="InterPro" id="IPR008816">
    <property type="entry name" value="Gly_zipper_2TM_dom"/>
</dbReference>
<evidence type="ECO:0000313" key="8">
    <source>
        <dbReference type="EMBL" id="AAR38190.1"/>
    </source>
</evidence>
<feature type="chain" id="PRO_5004280689" evidence="6">
    <location>
        <begin position="22"/>
        <end position="157"/>
    </location>
</feature>
<dbReference type="Pfam" id="PF05433">
    <property type="entry name" value="Rick_17kDa_Anti"/>
    <property type="match status" value="1"/>
</dbReference>
<evidence type="ECO:0000256" key="5">
    <source>
        <dbReference type="ARBA" id="ARBA00023288"/>
    </source>
</evidence>
<sequence>MIKNKISLITLLICFFLIGCASQTKTGTAYTEGQARQAQTIKIGIVENVKEIQIQSDRTGVGAIAGGAVGGIAGSTVGDGKGSSIAAVLGAVAGGLIGDEIEKKVNTLNGQEITVSLNDGTKIVVAQEIDDKEGPFKIGDNVRVLTSPSGTTRITFD</sequence>
<protein>
    <submittedName>
        <fullName evidence="8">Lipoprotein, putative</fullName>
    </submittedName>
</protein>
<dbReference type="PANTHER" id="PTHR35603">
    <property type="match status" value="1"/>
</dbReference>
<evidence type="ECO:0000256" key="1">
    <source>
        <dbReference type="ARBA" id="ARBA00004459"/>
    </source>
</evidence>
<keyword evidence="5 8" id="KW-0449">Lipoprotein</keyword>
<organism evidence="8">
    <name type="scientific">uncultured marine bacterium 580</name>
    <dbReference type="NCBI Taxonomy" id="257400"/>
    <lineage>
        <taxon>Bacteria</taxon>
        <taxon>environmental samples</taxon>
    </lineage>
</organism>
<keyword evidence="2 6" id="KW-0732">Signal</keyword>
<feature type="domain" description="Glycine zipper 2TM" evidence="7">
    <location>
        <begin position="62"/>
        <end position="102"/>
    </location>
</feature>
<keyword evidence="4" id="KW-0564">Palmitate</keyword>
<gene>
    <name evidence="8" type="ORF">MBMO_EBAC000-36A07.35</name>
</gene>
<evidence type="ECO:0000256" key="6">
    <source>
        <dbReference type="SAM" id="SignalP"/>
    </source>
</evidence>
<dbReference type="PANTHER" id="PTHR35603:SF1">
    <property type="entry name" value="OUTER MEMBRANE LIPOPROTEIN SLYB"/>
    <property type="match status" value="1"/>
</dbReference>
<evidence type="ECO:0000256" key="2">
    <source>
        <dbReference type="ARBA" id="ARBA00022729"/>
    </source>
</evidence>
<comment type="subcellular location">
    <subcellularLocation>
        <location evidence="1">Cell outer membrane</location>
        <topology evidence="1">Lipid-anchor</topology>
    </subcellularLocation>
</comment>
<dbReference type="EMBL" id="AY458647">
    <property type="protein sequence ID" value="AAR38190.1"/>
    <property type="molecule type" value="Genomic_DNA"/>
</dbReference>
<evidence type="ECO:0000256" key="3">
    <source>
        <dbReference type="ARBA" id="ARBA00023136"/>
    </source>
</evidence>
<dbReference type="InterPro" id="IPR051407">
    <property type="entry name" value="Bact_OM_lipoprot/Surf_antigen"/>
</dbReference>
<dbReference type="PROSITE" id="PS51257">
    <property type="entry name" value="PROKAR_LIPOPROTEIN"/>
    <property type="match status" value="1"/>
</dbReference>
<evidence type="ECO:0000259" key="7">
    <source>
        <dbReference type="Pfam" id="PF05433"/>
    </source>
</evidence>
<evidence type="ECO:0000256" key="4">
    <source>
        <dbReference type="ARBA" id="ARBA00023139"/>
    </source>
</evidence>
<dbReference type="AlphaFoldDB" id="Q6SFM2"/>
<feature type="signal peptide" evidence="6">
    <location>
        <begin position="1"/>
        <end position="21"/>
    </location>
</feature>
<accession>Q6SFM2</accession>
<proteinExistence type="predicted"/>